<keyword evidence="2" id="KW-1185">Reference proteome</keyword>
<evidence type="ECO:0000313" key="1">
    <source>
        <dbReference type="EMBL" id="CAI8036876.1"/>
    </source>
</evidence>
<reference evidence="1" key="1">
    <citation type="submission" date="2023-03" db="EMBL/GenBank/DDBJ databases">
        <authorList>
            <person name="Steffen K."/>
            <person name="Cardenas P."/>
        </authorList>
    </citation>
    <scope>NUCLEOTIDE SEQUENCE</scope>
</reference>
<dbReference type="Proteomes" id="UP001174909">
    <property type="component" value="Unassembled WGS sequence"/>
</dbReference>
<sequence>MFKLGVIGDEVSQDFATVVNFVKDFNLHSIEIRSVWDKLPHELTEADIDEMNVYLTALTLRLSALHPRF</sequence>
<proteinExistence type="predicted"/>
<protein>
    <submittedName>
        <fullName evidence="1">Uncharacterized protein</fullName>
    </submittedName>
</protein>
<dbReference type="AlphaFoldDB" id="A0AA35SY50"/>
<evidence type="ECO:0000313" key="2">
    <source>
        <dbReference type="Proteomes" id="UP001174909"/>
    </source>
</evidence>
<dbReference type="EMBL" id="CASHTH010002906">
    <property type="protein sequence ID" value="CAI8036876.1"/>
    <property type="molecule type" value="Genomic_DNA"/>
</dbReference>
<gene>
    <name evidence="1" type="ORF">GBAR_LOCUS20663</name>
</gene>
<comment type="caution">
    <text evidence="1">The sequence shown here is derived from an EMBL/GenBank/DDBJ whole genome shotgun (WGS) entry which is preliminary data.</text>
</comment>
<name>A0AA35SY50_GEOBA</name>
<organism evidence="1 2">
    <name type="scientific">Geodia barretti</name>
    <name type="common">Barrett's horny sponge</name>
    <dbReference type="NCBI Taxonomy" id="519541"/>
    <lineage>
        <taxon>Eukaryota</taxon>
        <taxon>Metazoa</taxon>
        <taxon>Porifera</taxon>
        <taxon>Demospongiae</taxon>
        <taxon>Heteroscleromorpha</taxon>
        <taxon>Tetractinellida</taxon>
        <taxon>Astrophorina</taxon>
        <taxon>Geodiidae</taxon>
        <taxon>Geodia</taxon>
    </lineage>
</organism>
<accession>A0AA35SY50</accession>